<keyword evidence="5 10" id="KW-0805">Transcription regulation</keyword>
<keyword evidence="4 10" id="KW-0678">Repressor</keyword>
<dbReference type="SUPFAM" id="SSF54277">
    <property type="entry name" value="CAD &amp; PB1 domains"/>
    <property type="match status" value="1"/>
</dbReference>
<dbReference type="FunFam" id="3.10.20.90:FF:000078">
    <property type="entry name" value="Auxin-responsive protein"/>
    <property type="match status" value="1"/>
</dbReference>
<keyword evidence="7 10" id="KW-0539">Nucleus</keyword>
<dbReference type="Gene3D" id="3.10.20.90">
    <property type="entry name" value="Phosphatidylinositol 3-kinase Catalytic Subunit, Chain A, domain 1"/>
    <property type="match status" value="1"/>
</dbReference>
<proteinExistence type="inferred from homology"/>
<dbReference type="GO" id="GO:0006355">
    <property type="term" value="P:regulation of DNA-templated transcription"/>
    <property type="evidence" value="ECO:0007669"/>
    <property type="project" value="InterPro"/>
</dbReference>
<feature type="domain" description="PB1" evidence="11">
    <location>
        <begin position="209"/>
        <end position="309"/>
    </location>
</feature>
<evidence type="ECO:0000256" key="2">
    <source>
        <dbReference type="ARBA" id="ARBA00006728"/>
    </source>
</evidence>
<sequence length="328" mass="36759">MQPQAQVPQSYIIEGYHTHSLSLVIYIAKQTKQHYNRERTQSEREGSYSHKEKNFQRGESKRVLLFLFYIYLGAKLCEFIDKPEMATMLTKEHGLNLKETELCLGLPGGGGGGGGGGGEVETPRATGKRGFSETVDLKLNLHSKEDLNENLKNVSKEKTLLKDPAKPPAKAQVVGWPPVRSYRKNMMAVQKVSTEDVAEKTTSSTANSGAFVKVSMDGAPYLRKVDLTMYKSYKELSDALAKMFSSFTMGNYGAQGMIDFMNESKLMDLLNSSEYVPSYEDKDGDWMLVGDVPWEMFVESCKRLRIMKGSEAIGLGMHHYILSLINYI</sequence>
<evidence type="ECO:0000256" key="1">
    <source>
        <dbReference type="ARBA" id="ARBA00004123"/>
    </source>
</evidence>
<dbReference type="PROSITE" id="PS51745">
    <property type="entry name" value="PB1"/>
    <property type="match status" value="1"/>
</dbReference>
<evidence type="ECO:0000256" key="7">
    <source>
        <dbReference type="ARBA" id="ARBA00023242"/>
    </source>
</evidence>
<dbReference type="PANTHER" id="PTHR31734:SF260">
    <property type="entry name" value="AUXIN-RESPONSIVE PROTEIN IAA14"/>
    <property type="match status" value="1"/>
</dbReference>
<keyword evidence="8 10" id="KW-0927">Auxin signaling pathway</keyword>
<comment type="subunit">
    <text evidence="3 10">Homodimers and heterodimers.</text>
</comment>
<evidence type="ECO:0000256" key="10">
    <source>
        <dbReference type="RuleBase" id="RU004549"/>
    </source>
</evidence>
<evidence type="ECO:0000313" key="12">
    <source>
        <dbReference type="EMBL" id="RZB45043.1"/>
    </source>
</evidence>
<dbReference type="PANTHER" id="PTHR31734">
    <property type="entry name" value="AUXIN-RESPONSIVE PROTEIN IAA17"/>
    <property type="match status" value="1"/>
</dbReference>
<dbReference type="GO" id="GO:0009734">
    <property type="term" value="P:auxin-activated signaling pathway"/>
    <property type="evidence" value="ECO:0007669"/>
    <property type="project" value="UniProtKB-UniRule"/>
</dbReference>
<gene>
    <name evidence="12" type="ORF">D0Y65_054751</name>
</gene>
<reference evidence="12 13" key="1">
    <citation type="submission" date="2018-09" db="EMBL/GenBank/DDBJ databases">
        <title>A high-quality reference genome of wild soybean provides a powerful tool to mine soybean genomes.</title>
        <authorList>
            <person name="Xie M."/>
            <person name="Chung C.Y.L."/>
            <person name="Li M.-W."/>
            <person name="Wong F.-L."/>
            <person name="Chan T.-F."/>
            <person name="Lam H.-M."/>
        </authorList>
    </citation>
    <scope>NUCLEOTIDE SEQUENCE [LARGE SCALE GENOMIC DNA]</scope>
    <source>
        <strain evidence="13">cv. W05</strain>
        <tissue evidence="12">Hypocotyl of etiolated seedlings</tissue>
    </source>
</reference>
<organism evidence="12 13">
    <name type="scientific">Glycine soja</name>
    <name type="common">Wild soybean</name>
    <dbReference type="NCBI Taxonomy" id="3848"/>
    <lineage>
        <taxon>Eukaryota</taxon>
        <taxon>Viridiplantae</taxon>
        <taxon>Streptophyta</taxon>
        <taxon>Embryophyta</taxon>
        <taxon>Tracheophyta</taxon>
        <taxon>Spermatophyta</taxon>
        <taxon>Magnoliopsida</taxon>
        <taxon>eudicotyledons</taxon>
        <taxon>Gunneridae</taxon>
        <taxon>Pentapetalae</taxon>
        <taxon>rosids</taxon>
        <taxon>fabids</taxon>
        <taxon>Fabales</taxon>
        <taxon>Fabaceae</taxon>
        <taxon>Papilionoideae</taxon>
        <taxon>50 kb inversion clade</taxon>
        <taxon>NPAAA clade</taxon>
        <taxon>indigoferoid/millettioid clade</taxon>
        <taxon>Phaseoleae</taxon>
        <taxon>Glycine</taxon>
        <taxon>Glycine subgen. Soja</taxon>
    </lineage>
</organism>
<keyword evidence="13" id="KW-1185">Reference proteome</keyword>
<keyword evidence="6 10" id="KW-0804">Transcription</keyword>
<evidence type="ECO:0000256" key="4">
    <source>
        <dbReference type="ARBA" id="ARBA00022491"/>
    </source>
</evidence>
<dbReference type="InterPro" id="IPR053793">
    <property type="entry name" value="PB1-like"/>
</dbReference>
<evidence type="ECO:0000256" key="3">
    <source>
        <dbReference type="ARBA" id="ARBA00011726"/>
    </source>
</evidence>
<evidence type="ECO:0000313" key="13">
    <source>
        <dbReference type="Proteomes" id="UP000289340"/>
    </source>
</evidence>
<comment type="caution">
    <text evidence="12">The sequence shown here is derived from an EMBL/GenBank/DDBJ whole genome shotgun (WGS) entry which is preliminary data.</text>
</comment>
<dbReference type="Proteomes" id="UP000289340">
    <property type="component" value="Chromosome 20"/>
</dbReference>
<evidence type="ECO:0000256" key="5">
    <source>
        <dbReference type="ARBA" id="ARBA00023015"/>
    </source>
</evidence>
<evidence type="ECO:0000256" key="6">
    <source>
        <dbReference type="ARBA" id="ARBA00023163"/>
    </source>
</evidence>
<dbReference type="EMBL" id="QZWG01000020">
    <property type="protein sequence ID" value="RZB45043.1"/>
    <property type="molecule type" value="Genomic_DNA"/>
</dbReference>
<dbReference type="Pfam" id="PF02309">
    <property type="entry name" value="AUX_IAA"/>
    <property type="match status" value="1"/>
</dbReference>
<name>A0A445F882_GLYSO</name>
<comment type="subcellular location">
    <subcellularLocation>
        <location evidence="1 10">Nucleus</location>
    </subcellularLocation>
</comment>
<comment type="function">
    <text evidence="9">Aux/IAA proteins are short-lived transcriptional factors that function as repressors of early auxin response genes at low auxin concentrations. Repression is thought to result from the interaction with auxin response factors (ARFs), proteins that bind to the auxin-responsive promoter element (AuxRE). Formation of heterodimers with ARF proteins may alter their ability to modulate early auxin response genes expression.</text>
</comment>
<dbReference type="InterPro" id="IPR033389">
    <property type="entry name" value="AUX/IAA_dom"/>
</dbReference>
<protein>
    <recommendedName>
        <fullName evidence="10">Auxin-induced protein</fullName>
    </recommendedName>
</protein>
<evidence type="ECO:0000256" key="9">
    <source>
        <dbReference type="ARBA" id="ARBA00025283"/>
    </source>
</evidence>
<dbReference type="AlphaFoldDB" id="A0A445F882"/>
<accession>A0A445F882</accession>
<dbReference type="GO" id="GO:0005634">
    <property type="term" value="C:nucleus"/>
    <property type="evidence" value="ECO:0007669"/>
    <property type="project" value="UniProtKB-SubCell"/>
</dbReference>
<comment type="similarity">
    <text evidence="2 10">Belongs to the Aux/IAA family.</text>
</comment>
<dbReference type="InterPro" id="IPR003311">
    <property type="entry name" value="AUX_IAA"/>
</dbReference>
<evidence type="ECO:0000256" key="8">
    <source>
        <dbReference type="ARBA" id="ARBA00023294"/>
    </source>
</evidence>
<evidence type="ECO:0000259" key="11">
    <source>
        <dbReference type="PROSITE" id="PS51745"/>
    </source>
</evidence>